<organism evidence="9 10">
    <name type="scientific">Lactarius akahatsu</name>
    <dbReference type="NCBI Taxonomy" id="416441"/>
    <lineage>
        <taxon>Eukaryota</taxon>
        <taxon>Fungi</taxon>
        <taxon>Dikarya</taxon>
        <taxon>Basidiomycota</taxon>
        <taxon>Agaricomycotina</taxon>
        <taxon>Agaricomycetes</taxon>
        <taxon>Russulales</taxon>
        <taxon>Russulaceae</taxon>
        <taxon>Lactarius</taxon>
    </lineage>
</organism>
<sequence length="336" mass="37497">MSANPQAQRNQNLSGPTSPTVLPHRLTEQLAALPLPVADSPIWIGAPTQSVLAIRLPIPAAHAPTFPSTTNADGTNADVRSPLRCVERRTRTTTWNDLWRTFALVAVTTALANRSTLGPLPSGLEMYVLNHSTRTATTRGCRQRSMRTRRSDDPDDHSKRLMVYFEGEFVLDHGDVSREWSFFLKHTIFYPSYRFSVHDNYTLQIDLAQGEHPDYFKFIGQVLSPSSDQFLCVRFVPGFSKMVPSRETNPKDLEVVNHGLYKGLTRILALLDRSIKDRWSCPLSKTEIGTGANGGVGGLGTRYTIKSRPQVDVLQLRKRARLDTAEDIVVNSSPLL</sequence>
<dbReference type="InterPro" id="IPR000569">
    <property type="entry name" value="HECT_dom"/>
</dbReference>
<evidence type="ECO:0000256" key="7">
    <source>
        <dbReference type="SAM" id="MobiDB-lite"/>
    </source>
</evidence>
<dbReference type="PANTHER" id="PTHR11254:SF440">
    <property type="entry name" value="E3 UBIQUITIN-PROTEIN LIGASE NEDD-4"/>
    <property type="match status" value="1"/>
</dbReference>
<dbReference type="InterPro" id="IPR050409">
    <property type="entry name" value="E3_ubiq-protein_ligase"/>
</dbReference>
<evidence type="ECO:0000256" key="3">
    <source>
        <dbReference type="ARBA" id="ARBA00012485"/>
    </source>
</evidence>
<dbReference type="EMBL" id="JAKELL010000001">
    <property type="protein sequence ID" value="KAH9001480.1"/>
    <property type="molecule type" value="Genomic_DNA"/>
</dbReference>
<dbReference type="SUPFAM" id="SSF56204">
    <property type="entry name" value="Hect, E3 ligase catalytic domain"/>
    <property type="match status" value="1"/>
</dbReference>
<dbReference type="GO" id="GO:0061630">
    <property type="term" value="F:ubiquitin protein ligase activity"/>
    <property type="evidence" value="ECO:0007669"/>
    <property type="project" value="UniProtKB-EC"/>
</dbReference>
<evidence type="ECO:0000313" key="9">
    <source>
        <dbReference type="EMBL" id="KAH9001480.1"/>
    </source>
</evidence>
<feature type="compositionally biased region" description="Polar residues" evidence="7">
    <location>
        <begin position="1"/>
        <end position="20"/>
    </location>
</feature>
<dbReference type="InterPro" id="IPR035983">
    <property type="entry name" value="Hect_E3_ubiquitin_ligase"/>
</dbReference>
<comment type="pathway">
    <text evidence="2">Protein modification; protein ubiquitination.</text>
</comment>
<accession>A0AAD4QD85</accession>
<dbReference type="GO" id="GO:0006511">
    <property type="term" value="P:ubiquitin-dependent protein catabolic process"/>
    <property type="evidence" value="ECO:0007669"/>
    <property type="project" value="TreeGrafter"/>
</dbReference>
<keyword evidence="4" id="KW-0808">Transferase</keyword>
<name>A0AAD4QD85_9AGAM</name>
<dbReference type="AlphaFoldDB" id="A0AAD4QD85"/>
<protein>
    <recommendedName>
        <fullName evidence="3">HECT-type E3 ubiquitin transferase</fullName>
        <ecNumber evidence="3">2.3.2.26</ecNumber>
    </recommendedName>
</protein>
<dbReference type="GO" id="GO:0016567">
    <property type="term" value="P:protein ubiquitination"/>
    <property type="evidence" value="ECO:0007669"/>
    <property type="project" value="TreeGrafter"/>
</dbReference>
<feature type="domain" description="HECT" evidence="8">
    <location>
        <begin position="153"/>
        <end position="268"/>
    </location>
</feature>
<comment type="caution">
    <text evidence="6">Lacks conserved residue(s) required for the propagation of feature annotation.</text>
</comment>
<dbReference type="Proteomes" id="UP001201163">
    <property type="component" value="Unassembled WGS sequence"/>
</dbReference>
<feature type="region of interest" description="Disordered" evidence="7">
    <location>
        <begin position="1"/>
        <end position="21"/>
    </location>
</feature>
<keyword evidence="5 6" id="KW-0833">Ubl conjugation pathway</keyword>
<evidence type="ECO:0000256" key="5">
    <source>
        <dbReference type="ARBA" id="ARBA00022786"/>
    </source>
</evidence>
<gene>
    <name evidence="9" type="ORF">EDB92DRAFT_1939216</name>
</gene>
<reference evidence="9" key="1">
    <citation type="submission" date="2022-01" db="EMBL/GenBank/DDBJ databases">
        <title>Comparative genomics reveals a dynamic genome evolution in the ectomycorrhizal milk-cap (Lactarius) mushrooms.</title>
        <authorList>
            <consortium name="DOE Joint Genome Institute"/>
            <person name="Lebreton A."/>
            <person name="Tang N."/>
            <person name="Kuo A."/>
            <person name="LaButti K."/>
            <person name="Drula E."/>
            <person name="Barry K."/>
            <person name="Clum A."/>
            <person name="Lipzen A."/>
            <person name="Mousain D."/>
            <person name="Ng V."/>
            <person name="Wang R."/>
            <person name="Wang X."/>
            <person name="Dai Y."/>
            <person name="Henrissat B."/>
            <person name="Grigoriev I.V."/>
            <person name="Guerin-Laguette A."/>
            <person name="Yu F."/>
            <person name="Martin F.M."/>
        </authorList>
    </citation>
    <scope>NUCLEOTIDE SEQUENCE</scope>
    <source>
        <strain evidence="9">QP</strain>
    </source>
</reference>
<evidence type="ECO:0000256" key="4">
    <source>
        <dbReference type="ARBA" id="ARBA00022679"/>
    </source>
</evidence>
<dbReference type="PANTHER" id="PTHR11254">
    <property type="entry name" value="HECT DOMAIN UBIQUITIN-PROTEIN LIGASE"/>
    <property type="match status" value="1"/>
</dbReference>
<proteinExistence type="predicted"/>
<comment type="catalytic activity">
    <reaction evidence="1">
        <text>S-ubiquitinyl-[E2 ubiquitin-conjugating enzyme]-L-cysteine + [acceptor protein]-L-lysine = [E2 ubiquitin-conjugating enzyme]-L-cysteine + N(6)-ubiquitinyl-[acceptor protein]-L-lysine.</text>
        <dbReference type="EC" id="2.3.2.26"/>
    </reaction>
</comment>
<keyword evidence="10" id="KW-1185">Reference proteome</keyword>
<evidence type="ECO:0000259" key="8">
    <source>
        <dbReference type="PROSITE" id="PS50237"/>
    </source>
</evidence>
<dbReference type="PROSITE" id="PS50237">
    <property type="entry name" value="HECT"/>
    <property type="match status" value="1"/>
</dbReference>
<evidence type="ECO:0000313" key="10">
    <source>
        <dbReference type="Proteomes" id="UP001201163"/>
    </source>
</evidence>
<evidence type="ECO:0000256" key="1">
    <source>
        <dbReference type="ARBA" id="ARBA00000885"/>
    </source>
</evidence>
<dbReference type="Gene3D" id="3.90.1750.10">
    <property type="entry name" value="Hect, E3 ligase catalytic domains"/>
    <property type="match status" value="1"/>
</dbReference>
<evidence type="ECO:0000256" key="6">
    <source>
        <dbReference type="PROSITE-ProRule" id="PRU00104"/>
    </source>
</evidence>
<comment type="caution">
    <text evidence="9">The sequence shown here is derived from an EMBL/GenBank/DDBJ whole genome shotgun (WGS) entry which is preliminary data.</text>
</comment>
<dbReference type="EC" id="2.3.2.26" evidence="3"/>
<dbReference type="GO" id="GO:0005737">
    <property type="term" value="C:cytoplasm"/>
    <property type="evidence" value="ECO:0007669"/>
    <property type="project" value="TreeGrafter"/>
</dbReference>
<evidence type="ECO:0000256" key="2">
    <source>
        <dbReference type="ARBA" id="ARBA00004906"/>
    </source>
</evidence>